<dbReference type="AlphaFoldDB" id="A0A5M6IL80"/>
<dbReference type="Proteomes" id="UP000325255">
    <property type="component" value="Unassembled WGS sequence"/>
</dbReference>
<evidence type="ECO:0000256" key="1">
    <source>
        <dbReference type="SAM" id="Phobius"/>
    </source>
</evidence>
<feature type="transmembrane region" description="Helical" evidence="1">
    <location>
        <begin position="12"/>
        <end position="33"/>
    </location>
</feature>
<dbReference type="RefSeq" id="WP_150044469.1">
    <property type="nucleotide sequence ID" value="NZ_OW485601.1"/>
</dbReference>
<keyword evidence="1" id="KW-0472">Membrane</keyword>
<keyword evidence="3" id="KW-1185">Reference proteome</keyword>
<name>A0A5M6IL80_9PROT</name>
<proteinExistence type="predicted"/>
<comment type="caution">
    <text evidence="2">The sequence shown here is derived from an EMBL/GenBank/DDBJ whole genome shotgun (WGS) entry which is preliminary data.</text>
</comment>
<organism evidence="2 3">
    <name type="scientific">Rhodovastum atsumiense</name>
    <dbReference type="NCBI Taxonomy" id="504468"/>
    <lineage>
        <taxon>Bacteria</taxon>
        <taxon>Pseudomonadati</taxon>
        <taxon>Pseudomonadota</taxon>
        <taxon>Alphaproteobacteria</taxon>
        <taxon>Acetobacterales</taxon>
        <taxon>Acetobacteraceae</taxon>
        <taxon>Rhodovastum</taxon>
    </lineage>
</organism>
<dbReference type="EMBL" id="VWPK01000062">
    <property type="protein sequence ID" value="KAA5608994.1"/>
    <property type="molecule type" value="Genomic_DNA"/>
</dbReference>
<reference evidence="2 3" key="1">
    <citation type="submission" date="2019-09" db="EMBL/GenBank/DDBJ databases">
        <title>Genome sequence of Rhodovastum atsumiense, a diverse member of the Acetobacteraceae family of non-sulfur purple photosynthetic bacteria.</title>
        <authorList>
            <person name="Meyer T."/>
            <person name="Kyndt J."/>
        </authorList>
    </citation>
    <scope>NUCLEOTIDE SEQUENCE [LARGE SCALE GENOMIC DNA]</scope>
    <source>
        <strain evidence="2 3">DSM 21279</strain>
    </source>
</reference>
<protein>
    <submittedName>
        <fullName evidence="2">Uncharacterized protein</fullName>
    </submittedName>
</protein>
<keyword evidence="1" id="KW-0812">Transmembrane</keyword>
<accession>A0A5M6IL80</accession>
<sequence>MDFGLSPVLDFTVRMILTVFLLYALYCWLDFLYRGNNRYPKIFGALERGISFILSAPFGGAKSLDVLSRRSSEPRRDVWRKPEA</sequence>
<keyword evidence="1" id="KW-1133">Transmembrane helix</keyword>
<evidence type="ECO:0000313" key="3">
    <source>
        <dbReference type="Proteomes" id="UP000325255"/>
    </source>
</evidence>
<evidence type="ECO:0000313" key="2">
    <source>
        <dbReference type="EMBL" id="KAA5608994.1"/>
    </source>
</evidence>
<gene>
    <name evidence="2" type="ORF">F1189_26295</name>
</gene>